<dbReference type="Pfam" id="PF02311">
    <property type="entry name" value="AraC_binding"/>
    <property type="match status" value="1"/>
</dbReference>
<dbReference type="Proteomes" id="UP000295058">
    <property type="component" value="Unassembled WGS sequence"/>
</dbReference>
<keyword evidence="9" id="KW-1185">Reference proteome</keyword>
<reference evidence="7 9" key="2">
    <citation type="submission" date="2019-03" db="EMBL/GenBank/DDBJ databases">
        <title>Genomic Encyclopedia of Archaeal and Bacterial Type Strains, Phase II (KMG-II): from individual species to whole genera.</title>
        <authorList>
            <person name="Goeker M."/>
        </authorList>
    </citation>
    <scope>NUCLEOTIDE SEQUENCE [LARGE SCALE GENOMIC DNA]</scope>
    <source>
        <strain evidence="7 9">DSM 15594</strain>
    </source>
</reference>
<evidence type="ECO:0000256" key="2">
    <source>
        <dbReference type="ARBA" id="ARBA00023125"/>
    </source>
</evidence>
<dbReference type="InterPro" id="IPR009057">
    <property type="entry name" value="Homeodomain-like_sf"/>
</dbReference>
<name>A0A235CEA8_9GAMM</name>
<dbReference type="Gene3D" id="1.10.10.60">
    <property type="entry name" value="Homeodomain-like"/>
    <property type="match status" value="2"/>
</dbReference>
<dbReference type="OrthoDB" id="9809338at2"/>
<dbReference type="SUPFAM" id="SSF51215">
    <property type="entry name" value="Regulatory protein AraC"/>
    <property type="match status" value="1"/>
</dbReference>
<evidence type="ECO:0000259" key="5">
    <source>
        <dbReference type="PROSITE" id="PS01124"/>
    </source>
</evidence>
<protein>
    <submittedName>
        <fullName evidence="6">AraC family transcriptional regulator</fullName>
    </submittedName>
    <submittedName>
        <fullName evidence="7">AraC-like DNA-binding protein</fullName>
    </submittedName>
</protein>
<dbReference type="InterPro" id="IPR018060">
    <property type="entry name" value="HTH_AraC"/>
</dbReference>
<dbReference type="GO" id="GO:0003700">
    <property type="term" value="F:DNA-binding transcription factor activity"/>
    <property type="evidence" value="ECO:0007669"/>
    <property type="project" value="InterPro"/>
</dbReference>
<feature type="domain" description="HTH araC/xylS-type" evidence="5">
    <location>
        <begin position="173"/>
        <end position="270"/>
    </location>
</feature>
<dbReference type="PROSITE" id="PS01124">
    <property type="entry name" value="HTH_ARAC_FAMILY_2"/>
    <property type="match status" value="1"/>
</dbReference>
<dbReference type="Pfam" id="PF12833">
    <property type="entry name" value="HTH_18"/>
    <property type="match status" value="1"/>
</dbReference>
<keyword evidence="4" id="KW-0804">Transcription</keyword>
<keyword evidence="1" id="KW-0805">Transcription regulation</keyword>
<evidence type="ECO:0000256" key="1">
    <source>
        <dbReference type="ARBA" id="ARBA00023015"/>
    </source>
</evidence>
<accession>A0A235CEA8</accession>
<dbReference type="InterPro" id="IPR050204">
    <property type="entry name" value="AraC_XylS_family_regulators"/>
</dbReference>
<keyword evidence="3" id="KW-0010">Activator</keyword>
<evidence type="ECO:0000256" key="3">
    <source>
        <dbReference type="ARBA" id="ARBA00023159"/>
    </source>
</evidence>
<evidence type="ECO:0000313" key="6">
    <source>
        <dbReference type="EMBL" id="OYD22744.1"/>
    </source>
</evidence>
<dbReference type="SMART" id="SM00342">
    <property type="entry name" value="HTH_ARAC"/>
    <property type="match status" value="1"/>
</dbReference>
<keyword evidence="2" id="KW-0238">DNA-binding</keyword>
<dbReference type="Proteomes" id="UP000243640">
    <property type="component" value="Unassembled WGS sequence"/>
</dbReference>
<evidence type="ECO:0000313" key="7">
    <source>
        <dbReference type="EMBL" id="TDW57709.1"/>
    </source>
</evidence>
<dbReference type="EMBL" id="SODO01000010">
    <property type="protein sequence ID" value="TDW57709.1"/>
    <property type="molecule type" value="Genomic_DNA"/>
</dbReference>
<dbReference type="EMBL" id="NQJF01000013">
    <property type="protein sequence ID" value="OYD22744.1"/>
    <property type="molecule type" value="Genomic_DNA"/>
</dbReference>
<dbReference type="SUPFAM" id="SSF46689">
    <property type="entry name" value="Homeodomain-like"/>
    <property type="match status" value="2"/>
</dbReference>
<dbReference type="GO" id="GO:0043565">
    <property type="term" value="F:sequence-specific DNA binding"/>
    <property type="evidence" value="ECO:0007669"/>
    <property type="project" value="InterPro"/>
</dbReference>
<sequence>MKEHTRFLQLNEFGGLEMLQARYHRQRFSRHVHETFCVGVIEDGAQRFYRSGAEHVAPKGDIILVNADEVHTGSSELATGWAYRAIYPHPELFRSLSRDVRQVDGQVPWFPEAVLHDPGLAEQLLMTFKLLAQPDNALLKETLLLSSLNWLMLRHSRTRGQAGRLPPAAQRVQRVRQLIDDCPEQDLSLSTLAATAGLSPWHFLRQFKASTGMPPHAYLVQARLRKAKALLLSGQSISSVSTLCGFTDQSHLHRHFKNAFGFTPGEFVRGVA</sequence>
<organism evidence="6 8">
    <name type="scientific">Oceanimonas baumannii</name>
    <dbReference type="NCBI Taxonomy" id="129578"/>
    <lineage>
        <taxon>Bacteria</taxon>
        <taxon>Pseudomonadati</taxon>
        <taxon>Pseudomonadota</taxon>
        <taxon>Gammaproteobacteria</taxon>
        <taxon>Aeromonadales</taxon>
        <taxon>Aeromonadaceae</taxon>
        <taxon>Oceanimonas</taxon>
    </lineage>
</organism>
<dbReference type="AlphaFoldDB" id="A0A235CEA8"/>
<comment type="caution">
    <text evidence="6">The sequence shown here is derived from an EMBL/GenBank/DDBJ whole genome shotgun (WGS) entry which is preliminary data.</text>
</comment>
<dbReference type="PANTHER" id="PTHR46796:SF2">
    <property type="entry name" value="TRANSCRIPTIONAL REGULATORY PROTEIN"/>
    <property type="match status" value="1"/>
</dbReference>
<dbReference type="InterPro" id="IPR003313">
    <property type="entry name" value="AraC-bd"/>
</dbReference>
<dbReference type="PROSITE" id="PS00041">
    <property type="entry name" value="HTH_ARAC_FAMILY_1"/>
    <property type="match status" value="1"/>
</dbReference>
<reference evidence="6 8" key="1">
    <citation type="submission" date="2017-08" db="EMBL/GenBank/DDBJ databases">
        <title>Draft Genome Sequence of the Marine Bacterium Oceanimonas baumannii ATCC 700832.</title>
        <authorList>
            <person name="Mcclelland W.D."/>
            <person name="Brennan M.A."/>
            <person name="Trachtenberg A.M."/>
            <person name="Maclea K.S."/>
        </authorList>
    </citation>
    <scope>NUCLEOTIDE SEQUENCE [LARGE SCALE GENOMIC DNA]</scope>
    <source>
        <strain evidence="6 8">ATCC 700832</strain>
    </source>
</reference>
<gene>
    <name evidence="6" type="ORF">B6S09_14845</name>
    <name evidence="7" type="ORF">LY04_02574</name>
</gene>
<dbReference type="InterPro" id="IPR018062">
    <property type="entry name" value="HTH_AraC-typ_CS"/>
</dbReference>
<proteinExistence type="predicted"/>
<evidence type="ECO:0000256" key="4">
    <source>
        <dbReference type="ARBA" id="ARBA00023163"/>
    </source>
</evidence>
<evidence type="ECO:0000313" key="8">
    <source>
        <dbReference type="Proteomes" id="UP000243640"/>
    </source>
</evidence>
<dbReference type="InterPro" id="IPR037923">
    <property type="entry name" value="HTH-like"/>
</dbReference>
<evidence type="ECO:0000313" key="9">
    <source>
        <dbReference type="Proteomes" id="UP000295058"/>
    </source>
</evidence>
<dbReference type="PANTHER" id="PTHR46796">
    <property type="entry name" value="HTH-TYPE TRANSCRIPTIONAL ACTIVATOR RHAS-RELATED"/>
    <property type="match status" value="1"/>
</dbReference>
<dbReference type="RefSeq" id="WP_094279280.1">
    <property type="nucleotide sequence ID" value="NZ_JBLWZI010000012.1"/>
</dbReference>